<dbReference type="InterPro" id="IPR011009">
    <property type="entry name" value="Kinase-like_dom_sf"/>
</dbReference>
<keyword evidence="4" id="KW-1185">Reference proteome</keyword>
<evidence type="ECO:0000313" key="3">
    <source>
        <dbReference type="EMBL" id="KAI1708301.1"/>
    </source>
</evidence>
<dbReference type="GO" id="GO:0004672">
    <property type="term" value="F:protein kinase activity"/>
    <property type="evidence" value="ECO:0007669"/>
    <property type="project" value="InterPro"/>
</dbReference>
<keyword evidence="1" id="KW-0732">Signal</keyword>
<protein>
    <recommendedName>
        <fullName evidence="2">Protein kinase domain-containing protein</fullName>
    </recommendedName>
</protein>
<proteinExistence type="predicted"/>
<accession>A0AAD4MYJ9</accession>
<dbReference type="SUPFAM" id="SSF56112">
    <property type="entry name" value="Protein kinase-like (PK-like)"/>
    <property type="match status" value="1"/>
</dbReference>
<dbReference type="PROSITE" id="PS50011">
    <property type="entry name" value="PROTEIN_KINASE_DOM"/>
    <property type="match status" value="1"/>
</dbReference>
<comment type="caution">
    <text evidence="3">The sequence shown here is derived from an EMBL/GenBank/DDBJ whole genome shotgun (WGS) entry which is preliminary data.</text>
</comment>
<sequence length="336" mass="38203">MDSRIPIRVLLYSVLLGTCFNFGVLTQDTECLGIRHIQRAELASRLYGQELESGRDSFELGEPIGEDSDGLLLSCRTGFLFWKQQCTVKISQFTKSLRDDIIRRETVILKKLKDRQPNALSIQILAYGESRFEGVRLSWCAIRQEKGTVLDALTMCAGNRKLPFIVSPAAAAVLLHAYMQILQSIHRARCLHLNMNLRHIYITAEGELVAGNFSKAEFPADFSALKNGMVAELVETTKFLLEENSRFLQTEIWDTYETIIKDFTSKAREIVNRLKNVALADYSPLQSIFGEMLLLEQYNGKINWLNKKESDLLSARARQMIDQANMERAAREAGER</sequence>
<feature type="signal peptide" evidence="1">
    <location>
        <begin position="1"/>
        <end position="26"/>
    </location>
</feature>
<dbReference type="Proteomes" id="UP001201812">
    <property type="component" value="Unassembled WGS sequence"/>
</dbReference>
<dbReference type="GO" id="GO:0005524">
    <property type="term" value="F:ATP binding"/>
    <property type="evidence" value="ECO:0007669"/>
    <property type="project" value="InterPro"/>
</dbReference>
<dbReference type="EMBL" id="JAKKPZ010000036">
    <property type="protein sequence ID" value="KAI1708301.1"/>
    <property type="molecule type" value="Genomic_DNA"/>
</dbReference>
<feature type="chain" id="PRO_5042006795" description="Protein kinase domain-containing protein" evidence="1">
    <location>
        <begin position="27"/>
        <end position="336"/>
    </location>
</feature>
<reference evidence="3" key="1">
    <citation type="submission" date="2022-01" db="EMBL/GenBank/DDBJ databases">
        <title>Genome Sequence Resource for Two Populations of Ditylenchus destructor, the Migratory Endoparasitic Phytonematode.</title>
        <authorList>
            <person name="Zhang H."/>
            <person name="Lin R."/>
            <person name="Xie B."/>
        </authorList>
    </citation>
    <scope>NUCLEOTIDE SEQUENCE</scope>
    <source>
        <strain evidence="3">BazhouSP</strain>
    </source>
</reference>
<evidence type="ECO:0000259" key="2">
    <source>
        <dbReference type="PROSITE" id="PS50011"/>
    </source>
</evidence>
<dbReference type="AlphaFoldDB" id="A0AAD4MYJ9"/>
<organism evidence="3 4">
    <name type="scientific">Ditylenchus destructor</name>
    <dbReference type="NCBI Taxonomy" id="166010"/>
    <lineage>
        <taxon>Eukaryota</taxon>
        <taxon>Metazoa</taxon>
        <taxon>Ecdysozoa</taxon>
        <taxon>Nematoda</taxon>
        <taxon>Chromadorea</taxon>
        <taxon>Rhabditida</taxon>
        <taxon>Tylenchina</taxon>
        <taxon>Tylenchomorpha</taxon>
        <taxon>Sphaerularioidea</taxon>
        <taxon>Anguinidae</taxon>
        <taxon>Anguininae</taxon>
        <taxon>Ditylenchus</taxon>
    </lineage>
</organism>
<gene>
    <name evidence="3" type="ORF">DdX_11981</name>
</gene>
<name>A0AAD4MYJ9_9BILA</name>
<dbReference type="InterPro" id="IPR000719">
    <property type="entry name" value="Prot_kinase_dom"/>
</dbReference>
<feature type="domain" description="Protein kinase" evidence="2">
    <location>
        <begin position="58"/>
        <end position="336"/>
    </location>
</feature>
<evidence type="ECO:0000256" key="1">
    <source>
        <dbReference type="SAM" id="SignalP"/>
    </source>
</evidence>
<evidence type="ECO:0000313" key="4">
    <source>
        <dbReference type="Proteomes" id="UP001201812"/>
    </source>
</evidence>